<reference evidence="9" key="1">
    <citation type="submission" date="2021-03" db="EMBL/GenBank/DDBJ databases">
        <authorList>
            <person name="Tagirdzhanova G."/>
        </authorList>
    </citation>
    <scope>NUCLEOTIDE SEQUENCE</scope>
</reference>
<dbReference type="InterPro" id="IPR006590">
    <property type="entry name" value="RNA_pol_Rpb4/RPC9_core"/>
</dbReference>
<comment type="caution">
    <text evidence="9">The sequence shown here is derived from an EMBL/GenBank/DDBJ whole genome shotgun (WGS) entry which is preliminary data.</text>
</comment>
<protein>
    <recommendedName>
        <fullName evidence="3">DNA-directed RNA polymerase III subunit RPC9</fullName>
    </recommendedName>
</protein>
<feature type="region of interest" description="Disordered" evidence="7">
    <location>
        <begin position="136"/>
        <end position="175"/>
    </location>
</feature>
<dbReference type="PANTHER" id="PTHR15561:SF0">
    <property type="entry name" value="DNA-DIRECTED RNA POLYMERASE III SUBUNIT RPC9"/>
    <property type="match status" value="1"/>
</dbReference>
<proteinExistence type="inferred from homology"/>
<evidence type="ECO:0000313" key="10">
    <source>
        <dbReference type="Proteomes" id="UP000664203"/>
    </source>
</evidence>
<keyword evidence="4" id="KW-0240">DNA-directed RNA polymerase</keyword>
<dbReference type="GO" id="GO:0006384">
    <property type="term" value="P:transcription initiation at RNA polymerase III promoter"/>
    <property type="evidence" value="ECO:0007669"/>
    <property type="project" value="InterPro"/>
</dbReference>
<dbReference type="EMBL" id="CAJPDR010000396">
    <property type="protein sequence ID" value="CAF9934916.1"/>
    <property type="molecule type" value="Genomic_DNA"/>
</dbReference>
<organism evidence="9 10">
    <name type="scientific">Alectoria fallacina</name>
    <dbReference type="NCBI Taxonomy" id="1903189"/>
    <lineage>
        <taxon>Eukaryota</taxon>
        <taxon>Fungi</taxon>
        <taxon>Dikarya</taxon>
        <taxon>Ascomycota</taxon>
        <taxon>Pezizomycotina</taxon>
        <taxon>Lecanoromycetes</taxon>
        <taxon>OSLEUM clade</taxon>
        <taxon>Lecanoromycetidae</taxon>
        <taxon>Lecanorales</taxon>
        <taxon>Lecanorineae</taxon>
        <taxon>Parmeliaceae</taxon>
        <taxon>Alectoria</taxon>
    </lineage>
</organism>
<evidence type="ECO:0000256" key="2">
    <source>
        <dbReference type="ARBA" id="ARBA00006898"/>
    </source>
</evidence>
<feature type="compositionally biased region" description="Low complexity" evidence="7">
    <location>
        <begin position="148"/>
        <end position="160"/>
    </location>
</feature>
<evidence type="ECO:0000256" key="4">
    <source>
        <dbReference type="ARBA" id="ARBA00022478"/>
    </source>
</evidence>
<dbReference type="OrthoDB" id="1746530at2759"/>
<dbReference type="InterPro" id="IPR038846">
    <property type="entry name" value="RPC9"/>
</dbReference>
<evidence type="ECO:0000256" key="3">
    <source>
        <dbReference type="ARBA" id="ARBA00016672"/>
    </source>
</evidence>
<keyword evidence="5" id="KW-0804">Transcription</keyword>
<evidence type="ECO:0000256" key="1">
    <source>
        <dbReference type="ARBA" id="ARBA00004123"/>
    </source>
</evidence>
<evidence type="ECO:0000259" key="8">
    <source>
        <dbReference type="SMART" id="SM00657"/>
    </source>
</evidence>
<evidence type="ECO:0000256" key="5">
    <source>
        <dbReference type="ARBA" id="ARBA00023163"/>
    </source>
</evidence>
<dbReference type="PANTHER" id="PTHR15561">
    <property type="entry name" value="CALCITONIN GENE-RELATED PEPTIDE-RECEPTOR COMPONENT PROTEIN"/>
    <property type="match status" value="1"/>
</dbReference>
<keyword evidence="10" id="KW-1185">Reference proteome</keyword>
<evidence type="ECO:0000256" key="6">
    <source>
        <dbReference type="ARBA" id="ARBA00023242"/>
    </source>
</evidence>
<accession>A0A8H3FZ14</accession>
<dbReference type="InterPro" id="IPR038324">
    <property type="entry name" value="Rpb4/RPC9_sf"/>
</dbReference>
<evidence type="ECO:0000256" key="7">
    <source>
        <dbReference type="SAM" id="MobiDB-lite"/>
    </source>
</evidence>
<sequence>MKILESQSAVLSNYEVLAHLTANPAKPRTTPQKHTNVDTVIKELTDYLSPPPTSRSRIPRYQNAPYSDGALGALITGLQPYNLTKSEVLMIVNLRPESLGLLDCVVEECDERFTTEQQDEIVRIVGHVLGREGDGVEENGVNGHGSHGEVVNGNGTNGTNRSGDHGEEMEENGST</sequence>
<dbReference type="SMART" id="SM00657">
    <property type="entry name" value="RPOL4c"/>
    <property type="match status" value="1"/>
</dbReference>
<feature type="domain" description="RNA polymerase Rpb4/RPC9 core" evidence="8">
    <location>
        <begin position="1"/>
        <end position="132"/>
    </location>
</feature>
<gene>
    <name evidence="9" type="ORF">ALECFALPRED_006177</name>
</gene>
<dbReference type="Proteomes" id="UP000664203">
    <property type="component" value="Unassembled WGS sequence"/>
</dbReference>
<keyword evidence="6" id="KW-0539">Nucleus</keyword>
<comment type="subcellular location">
    <subcellularLocation>
        <location evidence="1">Nucleus</location>
    </subcellularLocation>
</comment>
<comment type="similarity">
    <text evidence="2">Belongs to the eukaryotic RPC9 RNA polymerase subunit family.</text>
</comment>
<dbReference type="AlphaFoldDB" id="A0A8H3FZ14"/>
<dbReference type="SUPFAM" id="SSF47819">
    <property type="entry name" value="HRDC-like"/>
    <property type="match status" value="1"/>
</dbReference>
<name>A0A8H3FZ14_9LECA</name>
<dbReference type="Pfam" id="PF03874">
    <property type="entry name" value="RNA_pol_Rpb4"/>
    <property type="match status" value="1"/>
</dbReference>
<evidence type="ECO:0000313" key="9">
    <source>
        <dbReference type="EMBL" id="CAF9934916.1"/>
    </source>
</evidence>
<dbReference type="InterPro" id="IPR010997">
    <property type="entry name" value="HRDC-like_sf"/>
</dbReference>
<dbReference type="GO" id="GO:0005666">
    <property type="term" value="C:RNA polymerase III complex"/>
    <property type="evidence" value="ECO:0007669"/>
    <property type="project" value="InterPro"/>
</dbReference>
<dbReference type="GO" id="GO:0000166">
    <property type="term" value="F:nucleotide binding"/>
    <property type="evidence" value="ECO:0007669"/>
    <property type="project" value="InterPro"/>
</dbReference>
<dbReference type="Gene3D" id="1.20.1250.40">
    <property type="match status" value="1"/>
</dbReference>
<dbReference type="InterPro" id="IPR005574">
    <property type="entry name" value="Rpb4/RPC9"/>
</dbReference>